<organism evidence="2 3">
    <name type="scientific">Acetobacter fallax</name>
    <dbReference type="NCBI Taxonomy" id="1737473"/>
    <lineage>
        <taxon>Bacteria</taxon>
        <taxon>Pseudomonadati</taxon>
        <taxon>Pseudomonadota</taxon>
        <taxon>Alphaproteobacteria</taxon>
        <taxon>Acetobacterales</taxon>
        <taxon>Acetobacteraceae</taxon>
        <taxon>Acetobacter</taxon>
    </lineage>
</organism>
<evidence type="ECO:0008006" key="4">
    <source>
        <dbReference type="Google" id="ProtNLM"/>
    </source>
</evidence>
<dbReference type="Proteomes" id="UP000615326">
    <property type="component" value="Unassembled WGS sequence"/>
</dbReference>
<evidence type="ECO:0000313" key="2">
    <source>
        <dbReference type="EMBL" id="NHO33986.1"/>
    </source>
</evidence>
<keyword evidence="1" id="KW-0812">Transmembrane</keyword>
<dbReference type="RefSeq" id="WP_173578451.1">
    <property type="nucleotide sequence ID" value="NZ_WOSX01000045.1"/>
</dbReference>
<keyword evidence="1" id="KW-0472">Membrane</keyword>
<name>A0ABX0KFR6_9PROT</name>
<evidence type="ECO:0000313" key="3">
    <source>
        <dbReference type="Proteomes" id="UP000615326"/>
    </source>
</evidence>
<gene>
    <name evidence="2" type="ORF">GOB84_15840</name>
</gene>
<sequence length="105" mass="12194">MKKKRQAGKCRRTCCVIHSFASGATIFLMVRTVCRFMPLPGHGTPPDILRNIPELAFFWNASICAGQHRRTTGSFRFRDFNPTNRYRRSISYLSDYFPLFDALTR</sequence>
<keyword evidence="3" id="KW-1185">Reference proteome</keyword>
<protein>
    <recommendedName>
        <fullName evidence="4">Secreted protein</fullName>
    </recommendedName>
</protein>
<dbReference type="EMBL" id="WOSW01000047">
    <property type="protein sequence ID" value="NHO33986.1"/>
    <property type="molecule type" value="Genomic_DNA"/>
</dbReference>
<feature type="transmembrane region" description="Helical" evidence="1">
    <location>
        <begin position="12"/>
        <end position="30"/>
    </location>
</feature>
<proteinExistence type="predicted"/>
<accession>A0ABX0KFR6</accession>
<evidence type="ECO:0000256" key="1">
    <source>
        <dbReference type="SAM" id="Phobius"/>
    </source>
</evidence>
<reference evidence="2 3" key="1">
    <citation type="journal article" date="2020" name="Int. J. Syst. Evol. Microbiol.">
        <title>Novel acetic acid bacteria from cider fermentations: Acetobacter conturbans sp. nov. and Acetobacter fallax sp. nov.</title>
        <authorList>
            <person name="Sombolestani A.S."/>
            <person name="Cleenwerck I."/>
            <person name="Cnockaert M."/>
            <person name="Borremans W."/>
            <person name="Wieme A.D."/>
            <person name="De Vuyst L."/>
            <person name="Vandamme P."/>
        </authorList>
    </citation>
    <scope>NUCLEOTIDE SEQUENCE [LARGE SCALE GENOMIC DNA]</scope>
    <source>
        <strain evidence="2 3">LMG 1637</strain>
    </source>
</reference>
<keyword evidence="1" id="KW-1133">Transmembrane helix</keyword>
<comment type="caution">
    <text evidence="2">The sequence shown here is derived from an EMBL/GenBank/DDBJ whole genome shotgun (WGS) entry which is preliminary data.</text>
</comment>